<feature type="region of interest" description="Disordered" evidence="1">
    <location>
        <begin position="19"/>
        <end position="63"/>
    </location>
</feature>
<dbReference type="AlphaFoldDB" id="A0A554RG90"/>
<feature type="domain" description="DUF3152" evidence="2">
    <location>
        <begin position="74"/>
        <end position="235"/>
    </location>
</feature>
<evidence type="ECO:0000313" key="3">
    <source>
        <dbReference type="EMBL" id="TSD52974.1"/>
    </source>
</evidence>
<evidence type="ECO:0000313" key="4">
    <source>
        <dbReference type="Proteomes" id="UP000316988"/>
    </source>
</evidence>
<protein>
    <submittedName>
        <fullName evidence="3">DUF3152 domain-containing protein</fullName>
    </submittedName>
</protein>
<evidence type="ECO:0000256" key="1">
    <source>
        <dbReference type="SAM" id="MobiDB-lite"/>
    </source>
</evidence>
<feature type="compositionally biased region" description="Polar residues" evidence="1">
    <location>
        <begin position="19"/>
        <end position="35"/>
    </location>
</feature>
<sequence length="246" mass="26218">MLTMLLVGAVVVGIGEYRQQSVTGSTSRQEASTPQVGEMPENMRRPSPSARPAETEPAARPPVDGTQMIDIAEAGPGDFIVSAPSAPPEHDPGIGELTYTVEIEVGLPFDPAATADAVDGILDDVRGWPGAAEREFHPVADAGELRILVATPGTTDQLCSPLETNGEVSCRNGELVVLNARRWAFGTEDYQDTVPEYRTYLVNHEVGHAIGYAHVQCSGPGEPAPVMQQQTYGLDGCRRNAWPTVA</sequence>
<dbReference type="InterPro" id="IPR022603">
    <property type="entry name" value="DUF3152"/>
</dbReference>
<evidence type="ECO:0000259" key="2">
    <source>
        <dbReference type="Pfam" id="PF11350"/>
    </source>
</evidence>
<dbReference type="OrthoDB" id="9779865at2"/>
<dbReference type="SUPFAM" id="SSF55486">
    <property type="entry name" value="Metalloproteases ('zincins'), catalytic domain"/>
    <property type="match status" value="1"/>
</dbReference>
<feature type="compositionally biased region" description="Low complexity" evidence="1">
    <location>
        <begin position="46"/>
        <end position="62"/>
    </location>
</feature>
<organism evidence="3 4">
    <name type="scientific">Aeromicrobium piscarium</name>
    <dbReference type="NCBI Taxonomy" id="2590901"/>
    <lineage>
        <taxon>Bacteria</taxon>
        <taxon>Bacillati</taxon>
        <taxon>Actinomycetota</taxon>
        <taxon>Actinomycetes</taxon>
        <taxon>Propionibacteriales</taxon>
        <taxon>Nocardioidaceae</taxon>
        <taxon>Aeromicrobium</taxon>
    </lineage>
</organism>
<accession>A0A554RG90</accession>
<name>A0A554RG90_9ACTN</name>
<comment type="caution">
    <text evidence="3">The sequence shown here is derived from an EMBL/GenBank/DDBJ whole genome shotgun (WGS) entry which is preliminary data.</text>
</comment>
<proteinExistence type="predicted"/>
<dbReference type="EMBL" id="VLNT01000034">
    <property type="protein sequence ID" value="TSD52974.1"/>
    <property type="molecule type" value="Genomic_DNA"/>
</dbReference>
<reference evidence="3 4" key="1">
    <citation type="submission" date="2019-07" db="EMBL/GenBank/DDBJ databases">
        <authorList>
            <person name="Zhao L.H."/>
        </authorList>
    </citation>
    <scope>NUCLEOTIDE SEQUENCE [LARGE SCALE GENOMIC DNA]</scope>
    <source>
        <strain evidence="3 4">Co35</strain>
    </source>
</reference>
<dbReference type="Pfam" id="PF11350">
    <property type="entry name" value="DUF3152"/>
    <property type="match status" value="1"/>
</dbReference>
<gene>
    <name evidence="3" type="ORF">FNM00_18430</name>
</gene>
<keyword evidence="4" id="KW-1185">Reference proteome</keyword>
<dbReference type="Proteomes" id="UP000316988">
    <property type="component" value="Unassembled WGS sequence"/>
</dbReference>